<evidence type="ECO:0000313" key="3">
    <source>
        <dbReference type="Proteomes" id="UP000250235"/>
    </source>
</evidence>
<evidence type="ECO:0000256" key="1">
    <source>
        <dbReference type="SAM" id="MobiDB-lite"/>
    </source>
</evidence>
<keyword evidence="3" id="KW-1185">Reference proteome</keyword>
<sequence>MHVVASSDHPRLPSFALYAPATMAVAPPAGPPPGPACPNHTSLGPNHGPQGSKEASQERLRKLRLSVTQQRYLRVVEVARSSLGARLSDRVYSEAVYIKSSSGTFLQRKKGRRRI</sequence>
<dbReference type="Proteomes" id="UP000250235">
    <property type="component" value="Unassembled WGS sequence"/>
</dbReference>
<evidence type="ECO:0000313" key="2">
    <source>
        <dbReference type="EMBL" id="KZV38449.1"/>
    </source>
</evidence>
<dbReference type="AlphaFoldDB" id="A0A2Z7BVG8"/>
<reference evidence="2 3" key="1">
    <citation type="journal article" date="2015" name="Proc. Natl. Acad. Sci. U.S.A.">
        <title>The resurrection genome of Boea hygrometrica: A blueprint for survival of dehydration.</title>
        <authorList>
            <person name="Xiao L."/>
            <person name="Yang G."/>
            <person name="Zhang L."/>
            <person name="Yang X."/>
            <person name="Zhao S."/>
            <person name="Ji Z."/>
            <person name="Zhou Q."/>
            <person name="Hu M."/>
            <person name="Wang Y."/>
            <person name="Chen M."/>
            <person name="Xu Y."/>
            <person name="Jin H."/>
            <person name="Xiao X."/>
            <person name="Hu G."/>
            <person name="Bao F."/>
            <person name="Hu Y."/>
            <person name="Wan P."/>
            <person name="Li L."/>
            <person name="Deng X."/>
            <person name="Kuang T."/>
            <person name="Xiang C."/>
            <person name="Zhu J.K."/>
            <person name="Oliver M.J."/>
            <person name="He Y."/>
        </authorList>
    </citation>
    <scope>NUCLEOTIDE SEQUENCE [LARGE SCALE GENOMIC DNA]</scope>
    <source>
        <strain evidence="3">cv. XS01</strain>
    </source>
</reference>
<dbReference type="EMBL" id="KV001880">
    <property type="protein sequence ID" value="KZV38449.1"/>
    <property type="molecule type" value="Genomic_DNA"/>
</dbReference>
<protein>
    <submittedName>
        <fullName evidence="2">Uncharacterized protein</fullName>
    </submittedName>
</protein>
<accession>A0A2Z7BVG8</accession>
<proteinExistence type="predicted"/>
<gene>
    <name evidence="2" type="ORF">F511_40668</name>
</gene>
<feature type="region of interest" description="Disordered" evidence="1">
    <location>
        <begin position="24"/>
        <end position="59"/>
    </location>
</feature>
<organism evidence="2 3">
    <name type="scientific">Dorcoceras hygrometricum</name>
    <dbReference type="NCBI Taxonomy" id="472368"/>
    <lineage>
        <taxon>Eukaryota</taxon>
        <taxon>Viridiplantae</taxon>
        <taxon>Streptophyta</taxon>
        <taxon>Embryophyta</taxon>
        <taxon>Tracheophyta</taxon>
        <taxon>Spermatophyta</taxon>
        <taxon>Magnoliopsida</taxon>
        <taxon>eudicotyledons</taxon>
        <taxon>Gunneridae</taxon>
        <taxon>Pentapetalae</taxon>
        <taxon>asterids</taxon>
        <taxon>lamiids</taxon>
        <taxon>Lamiales</taxon>
        <taxon>Gesneriaceae</taxon>
        <taxon>Didymocarpoideae</taxon>
        <taxon>Trichosporeae</taxon>
        <taxon>Loxocarpinae</taxon>
        <taxon>Dorcoceras</taxon>
    </lineage>
</organism>
<name>A0A2Z7BVG8_9LAMI</name>